<proteinExistence type="predicted"/>
<accession>A0AAX6MUE9</accession>
<name>A0AAX6MUE9_9PEZI</name>
<gene>
    <name evidence="1" type="ORF">Daesc_001395</name>
</gene>
<reference evidence="1 2" key="1">
    <citation type="journal article" date="2024" name="Front Chem Biol">
        <title>Unveiling the potential of Daldinia eschscholtzii MFLUCC 19-0629 through bioactivity and bioinformatics studies for enhanced sustainable agriculture production.</title>
        <authorList>
            <person name="Brooks S."/>
            <person name="Weaver J.A."/>
            <person name="Klomchit A."/>
            <person name="Alharthi S.A."/>
            <person name="Onlamun T."/>
            <person name="Nurani R."/>
            <person name="Vong T.K."/>
            <person name="Alberti F."/>
            <person name="Greco C."/>
        </authorList>
    </citation>
    <scope>NUCLEOTIDE SEQUENCE [LARGE SCALE GENOMIC DNA]</scope>
    <source>
        <strain evidence="1">MFLUCC 19-0629</strain>
    </source>
</reference>
<sequence>MIIQEIRTWASMSLLHVCRLFRNLVIARYGQPQRDSLPFSPKVDKLVVLGADQYYFLATPEPIVFMDKRVGLKHLRKLQRNIIDPAGVFLYYNKLSPENPRIHLATMGKGLLDQVRHLEVRFSGATHDFCWPSLFRALTLSLPNLKHLEVTLNGYDGCELKDGDMDIGTNHFYRHQYIRFFEALVDYKRHFVDVEGYPKLFPQLESLEMTRTPLCSLVWKHRLEDRLDWFICDR</sequence>
<protein>
    <recommendedName>
        <fullName evidence="3">F-box domain-containing protein</fullName>
    </recommendedName>
</protein>
<evidence type="ECO:0000313" key="1">
    <source>
        <dbReference type="EMBL" id="KAK6956124.1"/>
    </source>
</evidence>
<dbReference type="Proteomes" id="UP001369815">
    <property type="component" value="Unassembled WGS sequence"/>
</dbReference>
<evidence type="ECO:0008006" key="3">
    <source>
        <dbReference type="Google" id="ProtNLM"/>
    </source>
</evidence>
<evidence type="ECO:0000313" key="2">
    <source>
        <dbReference type="Proteomes" id="UP001369815"/>
    </source>
</evidence>
<dbReference type="EMBL" id="JBANMG010000002">
    <property type="protein sequence ID" value="KAK6956124.1"/>
    <property type="molecule type" value="Genomic_DNA"/>
</dbReference>
<keyword evidence="2" id="KW-1185">Reference proteome</keyword>
<comment type="caution">
    <text evidence="1">The sequence shown here is derived from an EMBL/GenBank/DDBJ whole genome shotgun (WGS) entry which is preliminary data.</text>
</comment>
<organism evidence="1 2">
    <name type="scientific">Daldinia eschscholtzii</name>
    <dbReference type="NCBI Taxonomy" id="292717"/>
    <lineage>
        <taxon>Eukaryota</taxon>
        <taxon>Fungi</taxon>
        <taxon>Dikarya</taxon>
        <taxon>Ascomycota</taxon>
        <taxon>Pezizomycotina</taxon>
        <taxon>Sordariomycetes</taxon>
        <taxon>Xylariomycetidae</taxon>
        <taxon>Xylariales</taxon>
        <taxon>Hypoxylaceae</taxon>
        <taxon>Daldinia</taxon>
    </lineage>
</organism>
<dbReference type="AlphaFoldDB" id="A0AAX6MUE9"/>